<dbReference type="GO" id="GO:0006357">
    <property type="term" value="P:regulation of transcription by RNA polymerase II"/>
    <property type="evidence" value="ECO:0007669"/>
    <property type="project" value="TreeGrafter"/>
</dbReference>
<evidence type="ECO:0000313" key="8">
    <source>
        <dbReference type="Proteomes" id="UP001211907"/>
    </source>
</evidence>
<dbReference type="PANTHER" id="PTHR47636">
    <property type="entry name" value="TRANSCRIPTIONAL REGULATORY PROTEIN RCO1"/>
    <property type="match status" value="1"/>
</dbReference>
<dbReference type="SUPFAM" id="SSF57903">
    <property type="entry name" value="FYVE/PHD zinc finger"/>
    <property type="match status" value="2"/>
</dbReference>
<keyword evidence="3" id="KW-0862">Zinc</keyword>
<protein>
    <recommendedName>
        <fullName evidence="6">PHD-type domain-containing protein</fullName>
    </recommendedName>
</protein>
<organism evidence="7 8">
    <name type="scientific">Physocladia obscura</name>
    <dbReference type="NCBI Taxonomy" id="109957"/>
    <lineage>
        <taxon>Eukaryota</taxon>
        <taxon>Fungi</taxon>
        <taxon>Fungi incertae sedis</taxon>
        <taxon>Chytridiomycota</taxon>
        <taxon>Chytridiomycota incertae sedis</taxon>
        <taxon>Chytridiomycetes</taxon>
        <taxon>Chytridiales</taxon>
        <taxon>Chytriomycetaceae</taxon>
        <taxon>Physocladia</taxon>
    </lineage>
</organism>
<dbReference type="PROSITE" id="PS01359">
    <property type="entry name" value="ZF_PHD_1"/>
    <property type="match status" value="1"/>
</dbReference>
<feature type="region of interest" description="Disordered" evidence="5">
    <location>
        <begin position="86"/>
        <end position="141"/>
    </location>
</feature>
<dbReference type="PROSITE" id="PS50016">
    <property type="entry name" value="ZF_PHD_2"/>
    <property type="match status" value="1"/>
</dbReference>
<dbReference type="InterPro" id="IPR013083">
    <property type="entry name" value="Znf_RING/FYVE/PHD"/>
</dbReference>
<dbReference type="AlphaFoldDB" id="A0AAD5XCF9"/>
<keyword evidence="1" id="KW-0479">Metal-binding</keyword>
<proteinExistence type="predicted"/>
<evidence type="ECO:0000256" key="3">
    <source>
        <dbReference type="ARBA" id="ARBA00022833"/>
    </source>
</evidence>
<feature type="compositionally biased region" description="Polar residues" evidence="5">
    <location>
        <begin position="11"/>
        <end position="21"/>
    </location>
</feature>
<feature type="compositionally biased region" description="Basic and acidic residues" evidence="5">
    <location>
        <begin position="124"/>
        <end position="137"/>
    </location>
</feature>
<evidence type="ECO:0000256" key="1">
    <source>
        <dbReference type="ARBA" id="ARBA00022723"/>
    </source>
</evidence>
<evidence type="ECO:0000313" key="7">
    <source>
        <dbReference type="EMBL" id="KAJ3118584.1"/>
    </source>
</evidence>
<gene>
    <name evidence="7" type="ORF">HK100_000580</name>
</gene>
<dbReference type="InterPro" id="IPR019787">
    <property type="entry name" value="Znf_PHD-finger"/>
</dbReference>
<feature type="compositionally biased region" description="Polar residues" evidence="5">
    <location>
        <begin position="337"/>
        <end position="347"/>
    </location>
</feature>
<dbReference type="InterPro" id="IPR001965">
    <property type="entry name" value="Znf_PHD"/>
</dbReference>
<dbReference type="EMBL" id="JADGJH010001116">
    <property type="protein sequence ID" value="KAJ3118584.1"/>
    <property type="molecule type" value="Genomic_DNA"/>
</dbReference>
<keyword evidence="2 4" id="KW-0863">Zinc-finger</keyword>
<dbReference type="GO" id="GO:0008270">
    <property type="term" value="F:zinc ion binding"/>
    <property type="evidence" value="ECO:0007669"/>
    <property type="project" value="UniProtKB-KW"/>
</dbReference>
<sequence length="1024" mass="110675">MEETKAVQVGIRQSTALTDGNNADFPPPATSGGANEHQMAGEAEQAAKARLFAQLFGGGSVESDTDSLLSDCSECLSDSSHNVSETAAASIKHPSLAKPKSKEREPSSRATRRGSRSAQGLKQTDQKENTPNTRKELGNSAPSNLYNPFKLLARSPFDGSFGVSFLANGLNHASAVNASISAQNEWDEVCDDWAAIVSVSPAVVQPHNQSHSINYDGNYEYTVGSDLLKNHSSGSVNNETPLSTTPAASTSFIQPPPAFLSDDNCAACLGRGELLCCDSCPKVFHFCCVAEGFSNDGLDAPNMWECNACRWRNIHGKCYAPELNLPKPIKTVKRTKNSSPSPQPAENESSRIKSAFDVLSHVIDGHNPRSFELPNHIWMPYACVYKHPLTGDYIDLIQTEVIEVAAPAPNGTAPPLTRRNNSAFLSRASVTSTASTNPVYPTTTTFSATTSAEWTQVVTRIKGTVADWVHDPQYNQFNISLSALKQNFATTVVDKTKKPETKYILTTSPTHSHPPFTRTLPFCHACALSAPGRQDMIKCDHCDVWWHPECLPILFFAAPISRSITSATLSGGGVPGGTIGHARTPPPTRDVDCVDVAFARDVRRRCWGSMWMEADESGGKQGSVYFRRRWMCPLHVDWAVSDAGVGSMRVRRRKRKRVFVVDCTDAGEKVVSGQIVEMDNVLKGKAVGIGVADGSEMDTVILPGEGGAEAAMLTLLTGNVAETGDKVGGVGDDSSQLLIVNVEDEPVSSPSGISASFSVEMDQIDGASRNDAEQEDVILKRKIRIKADPSVLAMIAALTNSYRQNDDGVVIQIPAKLNQFQKSFGVGRGSVKTKRGRAAATATVTAAYIPKNDPQSAVNSENRVDKNVENENSFSSNGLEAKSKPATDVIFQHTARSEFGNISPNLHVAIDNDLNEDLGEEDDEAVTNANIESEAKIIENSLDDVPIINTAIPKKSLEMIDLSNSISGENYQKKTTHDTLNSENNVSNGSLLDTVNKTDAFDSERAEKREFINFEIISAITDKF</sequence>
<dbReference type="InterPro" id="IPR052819">
    <property type="entry name" value="Chromatin_regulatory_protein"/>
</dbReference>
<keyword evidence="8" id="KW-1185">Reference proteome</keyword>
<dbReference type="Proteomes" id="UP001211907">
    <property type="component" value="Unassembled WGS sequence"/>
</dbReference>
<feature type="domain" description="PHD-type" evidence="6">
    <location>
        <begin position="262"/>
        <end position="312"/>
    </location>
</feature>
<dbReference type="Gene3D" id="3.30.40.10">
    <property type="entry name" value="Zinc/RING finger domain, C3HC4 (zinc finger)"/>
    <property type="match status" value="2"/>
</dbReference>
<dbReference type="GO" id="GO:0032221">
    <property type="term" value="C:Rpd3S complex"/>
    <property type="evidence" value="ECO:0007669"/>
    <property type="project" value="TreeGrafter"/>
</dbReference>
<name>A0AAD5XCF9_9FUNG</name>
<comment type="caution">
    <text evidence="7">The sequence shown here is derived from an EMBL/GenBank/DDBJ whole genome shotgun (WGS) entry which is preliminary data.</text>
</comment>
<evidence type="ECO:0000256" key="5">
    <source>
        <dbReference type="SAM" id="MobiDB-lite"/>
    </source>
</evidence>
<dbReference type="PANTHER" id="PTHR47636:SF1">
    <property type="entry name" value="TRANSCRIPTIONAL REGULATORY PROTEIN RCO1"/>
    <property type="match status" value="1"/>
</dbReference>
<accession>A0AAD5XCF9</accession>
<reference evidence="7" key="1">
    <citation type="submission" date="2020-05" db="EMBL/GenBank/DDBJ databases">
        <title>Phylogenomic resolution of chytrid fungi.</title>
        <authorList>
            <person name="Stajich J.E."/>
            <person name="Amses K."/>
            <person name="Simmons R."/>
            <person name="Seto K."/>
            <person name="Myers J."/>
            <person name="Bonds A."/>
            <person name="Quandt C.A."/>
            <person name="Barry K."/>
            <person name="Liu P."/>
            <person name="Grigoriev I."/>
            <person name="Longcore J.E."/>
            <person name="James T.Y."/>
        </authorList>
    </citation>
    <scope>NUCLEOTIDE SEQUENCE</scope>
    <source>
        <strain evidence="7">JEL0513</strain>
    </source>
</reference>
<dbReference type="SMART" id="SM00249">
    <property type="entry name" value="PHD"/>
    <property type="match status" value="2"/>
</dbReference>
<dbReference type="InterPro" id="IPR011011">
    <property type="entry name" value="Znf_FYVE_PHD"/>
</dbReference>
<evidence type="ECO:0000256" key="2">
    <source>
        <dbReference type="ARBA" id="ARBA00022771"/>
    </source>
</evidence>
<evidence type="ECO:0000259" key="6">
    <source>
        <dbReference type="PROSITE" id="PS50016"/>
    </source>
</evidence>
<feature type="region of interest" description="Disordered" evidence="5">
    <location>
        <begin position="1"/>
        <end position="45"/>
    </location>
</feature>
<evidence type="ECO:0000256" key="4">
    <source>
        <dbReference type="PROSITE-ProRule" id="PRU00146"/>
    </source>
</evidence>
<dbReference type="InterPro" id="IPR019786">
    <property type="entry name" value="Zinc_finger_PHD-type_CS"/>
</dbReference>
<feature type="region of interest" description="Disordered" evidence="5">
    <location>
        <begin position="330"/>
        <end position="350"/>
    </location>
</feature>